<accession>A0A0L7CZW9</accession>
<dbReference type="InterPro" id="IPR014729">
    <property type="entry name" value="Rossmann-like_a/b/a_fold"/>
</dbReference>
<evidence type="ECO:0000256" key="1">
    <source>
        <dbReference type="ARBA" id="ARBA00008791"/>
    </source>
</evidence>
<gene>
    <name evidence="3" type="ORF">BBM1114_06400</name>
</gene>
<comment type="caution">
    <text evidence="3">The sequence shown here is derived from an EMBL/GenBank/DDBJ whole genome shotgun (WGS) entry which is preliminary data.</text>
</comment>
<dbReference type="AlphaFoldDB" id="A0A0L7CZW9"/>
<dbReference type="EMBL" id="AVQC01000010">
    <property type="protein sequence ID" value="KOA65168.1"/>
    <property type="molecule type" value="Genomic_DNA"/>
</dbReference>
<dbReference type="InterPro" id="IPR006016">
    <property type="entry name" value="UspA"/>
</dbReference>
<dbReference type="SUPFAM" id="SSF52402">
    <property type="entry name" value="Adenine nucleotide alpha hydrolases-like"/>
    <property type="match status" value="2"/>
</dbReference>
<feature type="domain" description="UspA" evidence="2">
    <location>
        <begin position="10"/>
        <end position="146"/>
    </location>
</feature>
<protein>
    <submittedName>
        <fullName evidence="3">Universal stress protein</fullName>
    </submittedName>
</protein>
<dbReference type="PANTHER" id="PTHR46553:SF3">
    <property type="entry name" value="ADENINE NUCLEOTIDE ALPHA HYDROLASES-LIKE SUPERFAMILY PROTEIN"/>
    <property type="match status" value="1"/>
</dbReference>
<sequence length="321" mass="34422">MSETTTKADIVVGVDGSDESFAALKWALKEASLTGQHVNAVFGWTHSWDMGSEPDSDEAWAKVRHDIANELKSWVEKAAAGIDFDPANLKLTSVKATGTTALLQIGKDSQQIVVGRRSLGRVARWFMGSLSASLAETAEVPVTVVRVSDSEDETVTDAIANALTPDDQTVHFAQPKPAIEEHSRPVVVGVDGSQASRRAFEFALDDAQLHGAPLNVMFCWQLRDLGVIPGYENAVAPVEAGQQRAEAILAKMMSEVDIPEGIKVSTNAFHIPASKGLIAASRYARHLVVGSRGLSGLDVHFLGSVSRQIVNFAECNVTVVH</sequence>
<dbReference type="Pfam" id="PF00582">
    <property type="entry name" value="Usp"/>
    <property type="match status" value="2"/>
</dbReference>
<reference evidence="3 4" key="1">
    <citation type="journal article" date="2015" name="Int J Genomics">
        <title>Comparative Genomics Revealed Genetic Diversity and Species/Strain-Level Differences in Carbohydrate Metabolism of Three Probiotic Bifidobacterial Species.</title>
        <authorList>
            <person name="Odamaki T."/>
            <person name="Horigome A."/>
            <person name="Sugahara H."/>
            <person name="Hashikura N."/>
            <person name="Minami J."/>
            <person name="Xiao J.Z."/>
            <person name="Abe F."/>
        </authorList>
    </citation>
    <scope>NUCLEOTIDE SEQUENCE [LARGE SCALE GENOMIC DNA]</scope>
    <source>
        <strain evidence="3 4">MCC 1114</strain>
    </source>
</reference>
<name>A0A0L7CZW9_BIFBR</name>
<evidence type="ECO:0000313" key="4">
    <source>
        <dbReference type="Proteomes" id="UP000036802"/>
    </source>
</evidence>
<evidence type="ECO:0000259" key="2">
    <source>
        <dbReference type="Pfam" id="PF00582"/>
    </source>
</evidence>
<dbReference type="PANTHER" id="PTHR46553">
    <property type="entry name" value="ADENINE NUCLEOTIDE ALPHA HYDROLASES-LIKE SUPERFAMILY PROTEIN"/>
    <property type="match status" value="1"/>
</dbReference>
<evidence type="ECO:0000313" key="3">
    <source>
        <dbReference type="EMBL" id="KOA65168.1"/>
    </source>
</evidence>
<dbReference type="RefSeq" id="WP_052787513.1">
    <property type="nucleotide sequence ID" value="NZ_AVQC01000010.1"/>
</dbReference>
<organism evidence="3 4">
    <name type="scientific">Bifidobacterium breve MCC 1114</name>
    <dbReference type="NCBI Taxonomy" id="1365964"/>
    <lineage>
        <taxon>Bacteria</taxon>
        <taxon>Bacillati</taxon>
        <taxon>Actinomycetota</taxon>
        <taxon>Actinomycetes</taxon>
        <taxon>Bifidobacteriales</taxon>
        <taxon>Bifidobacteriaceae</taxon>
        <taxon>Bifidobacterium</taxon>
    </lineage>
</organism>
<dbReference type="PRINTS" id="PR01438">
    <property type="entry name" value="UNVRSLSTRESS"/>
</dbReference>
<proteinExistence type="inferred from homology"/>
<comment type="similarity">
    <text evidence="1">Belongs to the universal stress protein A family.</text>
</comment>
<dbReference type="InterPro" id="IPR006015">
    <property type="entry name" value="Universal_stress_UspA"/>
</dbReference>
<dbReference type="PATRIC" id="fig|1365964.3.peg.1291"/>
<dbReference type="Gene3D" id="3.40.50.620">
    <property type="entry name" value="HUPs"/>
    <property type="match status" value="2"/>
</dbReference>
<feature type="domain" description="UspA" evidence="2">
    <location>
        <begin position="184"/>
        <end position="321"/>
    </location>
</feature>
<dbReference type="Proteomes" id="UP000036802">
    <property type="component" value="Unassembled WGS sequence"/>
</dbReference>
<dbReference type="CDD" id="cd00293">
    <property type="entry name" value="USP-like"/>
    <property type="match status" value="1"/>
</dbReference>